<feature type="domain" description="Thioredoxin" evidence="14">
    <location>
        <begin position="25"/>
        <end position="174"/>
    </location>
</feature>
<dbReference type="InterPro" id="IPR050924">
    <property type="entry name" value="Peroxiredoxin_BCP/PrxQ"/>
</dbReference>
<keyword evidence="4" id="KW-0575">Peroxidase</keyword>
<dbReference type="InterPro" id="IPR000866">
    <property type="entry name" value="AhpC/TSA"/>
</dbReference>
<keyword evidence="7" id="KW-1015">Disulfide bond</keyword>
<proteinExistence type="inferred from homology"/>
<reference evidence="15 16" key="1">
    <citation type="journal article" date="2015" name="Genome Announc.">
        <title>Genome Sequence of 'Candidatus Thioglobus singularis' Strain PS1, a Mixotroph from the SUP05 Clade of Marine Gammaproteobacteria.</title>
        <authorList>
            <person name="Marshall K.T."/>
            <person name="Morris R.M."/>
        </authorList>
    </citation>
    <scope>NUCLEOTIDE SEQUENCE [LARGE SCALE GENOMIC DNA]</scope>
    <source>
        <strain evidence="15 16">PS1</strain>
    </source>
</reference>
<comment type="similarity">
    <text evidence="10">Belongs to the peroxiredoxin family. BCP/PrxQ subfamily.</text>
</comment>
<accession>A0A0M4LPR1</accession>
<dbReference type="PANTHER" id="PTHR42801">
    <property type="entry name" value="THIOREDOXIN-DEPENDENT PEROXIDE REDUCTASE"/>
    <property type="match status" value="1"/>
</dbReference>
<sequence length="174" mass="19481">MTRLFKQFIFVALLLPISLASLAQIKVGSKAPNFTLSDQNSIQHQLSDYEGSWVILYFYPKDDTPGCTTQACDFRDAVKRIIASKSNVFGVSLDSVESHKRFADKNNLPFSLLSDESGEVSEAYDSLNNFMSFKSAKRNTFIIDPDGKVAKIYLSVKPSTHSQMVLNDLNQLQN</sequence>
<dbReference type="EC" id="1.11.1.24" evidence="3"/>
<evidence type="ECO:0000256" key="12">
    <source>
        <dbReference type="ARBA" id="ARBA00049091"/>
    </source>
</evidence>
<dbReference type="SUPFAM" id="SSF52833">
    <property type="entry name" value="Thioredoxin-like"/>
    <property type="match status" value="1"/>
</dbReference>
<keyword evidence="13" id="KW-0732">Signal</keyword>
<name>A0A0M4LPR1_9GAMM</name>
<dbReference type="EMBL" id="CP006911">
    <property type="protein sequence ID" value="ALE01922.1"/>
    <property type="molecule type" value="Genomic_DNA"/>
</dbReference>
<evidence type="ECO:0000256" key="1">
    <source>
        <dbReference type="ARBA" id="ARBA00003330"/>
    </source>
</evidence>
<dbReference type="RefSeq" id="WP_053820133.1">
    <property type="nucleotide sequence ID" value="NZ_CP006911.1"/>
</dbReference>
<dbReference type="InterPro" id="IPR013766">
    <property type="entry name" value="Thioredoxin_domain"/>
</dbReference>
<evidence type="ECO:0000256" key="9">
    <source>
        <dbReference type="ARBA" id="ARBA00032824"/>
    </source>
</evidence>
<keyword evidence="5" id="KW-0049">Antioxidant</keyword>
<evidence type="ECO:0000256" key="3">
    <source>
        <dbReference type="ARBA" id="ARBA00013017"/>
    </source>
</evidence>
<comment type="catalytic activity">
    <reaction evidence="12">
        <text>a hydroperoxide + [thioredoxin]-dithiol = an alcohol + [thioredoxin]-disulfide + H2O</text>
        <dbReference type="Rhea" id="RHEA:62620"/>
        <dbReference type="Rhea" id="RHEA-COMP:10698"/>
        <dbReference type="Rhea" id="RHEA-COMP:10700"/>
        <dbReference type="ChEBI" id="CHEBI:15377"/>
        <dbReference type="ChEBI" id="CHEBI:29950"/>
        <dbReference type="ChEBI" id="CHEBI:30879"/>
        <dbReference type="ChEBI" id="CHEBI:35924"/>
        <dbReference type="ChEBI" id="CHEBI:50058"/>
        <dbReference type="EC" id="1.11.1.24"/>
    </reaction>
</comment>
<keyword evidence="6" id="KW-0560">Oxidoreductase</keyword>
<dbReference type="GO" id="GO:0005737">
    <property type="term" value="C:cytoplasm"/>
    <property type="evidence" value="ECO:0007669"/>
    <property type="project" value="TreeGrafter"/>
</dbReference>
<dbReference type="PANTHER" id="PTHR42801:SF4">
    <property type="entry name" value="AHPC_TSA FAMILY PROTEIN"/>
    <property type="match status" value="1"/>
</dbReference>
<dbReference type="KEGG" id="tsn:W908_04705"/>
<dbReference type="PROSITE" id="PS51352">
    <property type="entry name" value="THIOREDOXIN_2"/>
    <property type="match status" value="1"/>
</dbReference>
<dbReference type="Gene3D" id="3.40.30.10">
    <property type="entry name" value="Glutaredoxin"/>
    <property type="match status" value="1"/>
</dbReference>
<comment type="subunit">
    <text evidence="2">Monomer.</text>
</comment>
<gene>
    <name evidence="15" type="ORF">W908_04705</name>
</gene>
<evidence type="ECO:0000313" key="16">
    <source>
        <dbReference type="Proteomes" id="UP000068905"/>
    </source>
</evidence>
<dbReference type="FunFam" id="3.40.30.10:FF:000007">
    <property type="entry name" value="Thioredoxin-dependent thiol peroxidase"/>
    <property type="match status" value="1"/>
</dbReference>
<dbReference type="CDD" id="cd03017">
    <property type="entry name" value="PRX_BCP"/>
    <property type="match status" value="1"/>
</dbReference>
<evidence type="ECO:0000256" key="13">
    <source>
        <dbReference type="SAM" id="SignalP"/>
    </source>
</evidence>
<keyword evidence="16" id="KW-1185">Reference proteome</keyword>
<evidence type="ECO:0000313" key="15">
    <source>
        <dbReference type="EMBL" id="ALE01922.1"/>
    </source>
</evidence>
<evidence type="ECO:0000256" key="7">
    <source>
        <dbReference type="ARBA" id="ARBA00023157"/>
    </source>
</evidence>
<evidence type="ECO:0000256" key="2">
    <source>
        <dbReference type="ARBA" id="ARBA00011245"/>
    </source>
</evidence>
<comment type="function">
    <text evidence="1">Thiol-specific peroxidase that catalyzes the reduction of hydrogen peroxide and organic hydroperoxides to water and alcohols, respectively. Plays a role in cell protection against oxidative stress by detoxifying peroxides and as sensor of hydrogen peroxide-mediated signaling events.</text>
</comment>
<evidence type="ECO:0000259" key="14">
    <source>
        <dbReference type="PROSITE" id="PS51352"/>
    </source>
</evidence>
<feature type="chain" id="PRO_5005797780" description="thioredoxin-dependent peroxiredoxin" evidence="13">
    <location>
        <begin position="24"/>
        <end position="174"/>
    </location>
</feature>
<dbReference type="PATRIC" id="fig|1125411.7.peg.924"/>
<dbReference type="GO" id="GO:0008379">
    <property type="term" value="F:thioredoxin peroxidase activity"/>
    <property type="evidence" value="ECO:0007669"/>
    <property type="project" value="TreeGrafter"/>
</dbReference>
<dbReference type="GO" id="GO:0034599">
    <property type="term" value="P:cellular response to oxidative stress"/>
    <property type="evidence" value="ECO:0007669"/>
    <property type="project" value="TreeGrafter"/>
</dbReference>
<evidence type="ECO:0000256" key="4">
    <source>
        <dbReference type="ARBA" id="ARBA00022559"/>
    </source>
</evidence>
<dbReference type="STRING" id="1125411.W908_04705"/>
<feature type="signal peptide" evidence="13">
    <location>
        <begin position="1"/>
        <end position="23"/>
    </location>
</feature>
<evidence type="ECO:0000256" key="5">
    <source>
        <dbReference type="ARBA" id="ARBA00022862"/>
    </source>
</evidence>
<dbReference type="OrthoDB" id="9812811at2"/>
<dbReference type="Proteomes" id="UP000068905">
    <property type="component" value="Chromosome"/>
</dbReference>
<protein>
    <recommendedName>
        <fullName evidence="3">thioredoxin-dependent peroxiredoxin</fullName>
        <ecNumber evidence="3">1.11.1.24</ecNumber>
    </recommendedName>
    <alternativeName>
        <fullName evidence="9">Thioredoxin peroxidase</fullName>
    </alternativeName>
    <alternativeName>
        <fullName evidence="11">Thioredoxin-dependent peroxiredoxin Bcp</fullName>
    </alternativeName>
</protein>
<evidence type="ECO:0000256" key="10">
    <source>
        <dbReference type="ARBA" id="ARBA00038489"/>
    </source>
</evidence>
<dbReference type="AlphaFoldDB" id="A0A0M4LPR1"/>
<evidence type="ECO:0000256" key="6">
    <source>
        <dbReference type="ARBA" id="ARBA00023002"/>
    </source>
</evidence>
<dbReference type="GO" id="GO:0045454">
    <property type="term" value="P:cell redox homeostasis"/>
    <property type="evidence" value="ECO:0007669"/>
    <property type="project" value="TreeGrafter"/>
</dbReference>
<keyword evidence="8" id="KW-0676">Redox-active center</keyword>
<evidence type="ECO:0000256" key="11">
    <source>
        <dbReference type="ARBA" id="ARBA00042639"/>
    </source>
</evidence>
<dbReference type="Pfam" id="PF00578">
    <property type="entry name" value="AhpC-TSA"/>
    <property type="match status" value="1"/>
</dbReference>
<dbReference type="InterPro" id="IPR036249">
    <property type="entry name" value="Thioredoxin-like_sf"/>
</dbReference>
<evidence type="ECO:0000256" key="8">
    <source>
        <dbReference type="ARBA" id="ARBA00023284"/>
    </source>
</evidence>
<organism evidence="15 16">
    <name type="scientific">Candidatus Pseudothioglobus singularis PS1</name>
    <dbReference type="NCBI Taxonomy" id="1125411"/>
    <lineage>
        <taxon>Bacteria</taxon>
        <taxon>Pseudomonadati</taxon>
        <taxon>Pseudomonadota</taxon>
        <taxon>Gammaproteobacteria</taxon>
        <taxon>Candidatus Pseudothioglobaceae</taxon>
        <taxon>Candidatus Pseudothioglobus</taxon>
    </lineage>
</organism>